<evidence type="ECO:0000256" key="6">
    <source>
        <dbReference type="HAMAP-Rule" id="MF_00337"/>
    </source>
</evidence>
<dbReference type="GO" id="GO:0005829">
    <property type="term" value="C:cytosol"/>
    <property type="evidence" value="ECO:0007669"/>
    <property type="project" value="TreeGrafter"/>
</dbReference>
<dbReference type="HAMAP" id="MF_00337">
    <property type="entry name" value="Exonuc_7_S"/>
    <property type="match status" value="1"/>
</dbReference>
<protein>
    <recommendedName>
        <fullName evidence="6">Exodeoxyribonuclease 7 small subunit</fullName>
        <ecNumber evidence="6">3.1.11.6</ecNumber>
    </recommendedName>
    <alternativeName>
        <fullName evidence="6">Exodeoxyribonuclease VII small subunit</fullName>
        <shortName evidence="6">Exonuclease VII small subunit</shortName>
    </alternativeName>
</protein>
<dbReference type="SUPFAM" id="SSF116842">
    <property type="entry name" value="XseB-like"/>
    <property type="match status" value="1"/>
</dbReference>
<evidence type="ECO:0000256" key="5">
    <source>
        <dbReference type="ARBA" id="ARBA00022839"/>
    </source>
</evidence>
<organism evidence="7 8">
    <name type="scientific">Methylocella silvestris</name>
    <dbReference type="NCBI Taxonomy" id="199596"/>
    <lineage>
        <taxon>Bacteria</taxon>
        <taxon>Pseudomonadati</taxon>
        <taxon>Pseudomonadota</taxon>
        <taxon>Alphaproteobacteria</taxon>
        <taxon>Hyphomicrobiales</taxon>
        <taxon>Beijerinckiaceae</taxon>
        <taxon>Methylocella</taxon>
    </lineage>
</organism>
<comment type="catalytic activity">
    <reaction evidence="6">
        <text>Exonucleolytic cleavage in either 5'- to 3'- or 3'- to 5'-direction to yield nucleoside 5'-phosphates.</text>
        <dbReference type="EC" id="3.1.11.6"/>
    </reaction>
</comment>
<evidence type="ECO:0000256" key="1">
    <source>
        <dbReference type="ARBA" id="ARBA00009998"/>
    </source>
</evidence>
<dbReference type="Proteomes" id="UP000236286">
    <property type="component" value="Unassembled WGS sequence"/>
</dbReference>
<dbReference type="EMBL" id="PDZR01000021">
    <property type="protein sequence ID" value="PNG24960.1"/>
    <property type="molecule type" value="Genomic_DNA"/>
</dbReference>
<dbReference type="InterPro" id="IPR003761">
    <property type="entry name" value="Exonuc_VII_S"/>
</dbReference>
<dbReference type="GO" id="GO:0006308">
    <property type="term" value="P:DNA catabolic process"/>
    <property type="evidence" value="ECO:0007669"/>
    <property type="project" value="UniProtKB-UniRule"/>
</dbReference>
<evidence type="ECO:0000313" key="7">
    <source>
        <dbReference type="EMBL" id="PNG24960.1"/>
    </source>
</evidence>
<accession>A0A2J7TDX0</accession>
<proteinExistence type="inferred from homology"/>
<dbReference type="OrthoDB" id="9808145at2"/>
<dbReference type="RefSeq" id="WP_102844694.1">
    <property type="nucleotide sequence ID" value="NZ_PDZR01000021.1"/>
</dbReference>
<reference evidence="7 8" key="1">
    <citation type="submission" date="2017-10" db="EMBL/GenBank/DDBJ databases">
        <title>Genome announcement of Methylocella silvestris TVC from permafrost.</title>
        <authorList>
            <person name="Wang J."/>
            <person name="Geng K."/>
            <person name="Ul-Haque F."/>
            <person name="Crombie A.T."/>
            <person name="Street L.E."/>
            <person name="Wookey P.A."/>
            <person name="Murrell J.C."/>
            <person name="Pratscher J."/>
        </authorList>
    </citation>
    <scope>NUCLEOTIDE SEQUENCE [LARGE SCALE GENOMIC DNA]</scope>
    <source>
        <strain evidence="7 8">TVC</strain>
    </source>
</reference>
<evidence type="ECO:0000256" key="4">
    <source>
        <dbReference type="ARBA" id="ARBA00022801"/>
    </source>
</evidence>
<keyword evidence="4 6" id="KW-0378">Hydrolase</keyword>
<dbReference type="GO" id="GO:0008855">
    <property type="term" value="F:exodeoxyribonuclease VII activity"/>
    <property type="evidence" value="ECO:0007669"/>
    <property type="project" value="UniProtKB-UniRule"/>
</dbReference>
<dbReference type="NCBIfam" id="TIGR01280">
    <property type="entry name" value="xseB"/>
    <property type="match status" value="1"/>
</dbReference>
<evidence type="ECO:0000256" key="3">
    <source>
        <dbReference type="ARBA" id="ARBA00022722"/>
    </source>
</evidence>
<comment type="similarity">
    <text evidence="1 6">Belongs to the XseB family.</text>
</comment>
<keyword evidence="2 6" id="KW-0963">Cytoplasm</keyword>
<dbReference type="GO" id="GO:0009318">
    <property type="term" value="C:exodeoxyribonuclease VII complex"/>
    <property type="evidence" value="ECO:0007669"/>
    <property type="project" value="UniProtKB-UniRule"/>
</dbReference>
<dbReference type="AlphaFoldDB" id="A0A2J7TDX0"/>
<gene>
    <name evidence="6" type="primary">xseB</name>
    <name evidence="7" type="ORF">CR492_15780</name>
</gene>
<name>A0A2J7TDX0_METSI</name>
<keyword evidence="5 6" id="KW-0269">Exonuclease</keyword>
<evidence type="ECO:0000313" key="8">
    <source>
        <dbReference type="Proteomes" id="UP000236286"/>
    </source>
</evidence>
<comment type="caution">
    <text evidence="7">The sequence shown here is derived from an EMBL/GenBank/DDBJ whole genome shotgun (WGS) entry which is preliminary data.</text>
</comment>
<comment type="function">
    <text evidence="6">Bidirectionally degrades single-stranded DNA into large acid-insoluble oligonucleotides, which are then degraded further into small acid-soluble oligonucleotides.</text>
</comment>
<dbReference type="Gene3D" id="1.10.287.1040">
    <property type="entry name" value="Exonuclease VII, small subunit"/>
    <property type="match status" value="1"/>
</dbReference>
<dbReference type="PANTHER" id="PTHR34137:SF1">
    <property type="entry name" value="EXODEOXYRIBONUCLEASE 7 SMALL SUBUNIT"/>
    <property type="match status" value="1"/>
</dbReference>
<dbReference type="EC" id="3.1.11.6" evidence="6"/>
<dbReference type="PANTHER" id="PTHR34137">
    <property type="entry name" value="EXODEOXYRIBONUCLEASE 7 SMALL SUBUNIT"/>
    <property type="match status" value="1"/>
</dbReference>
<sequence>MAAEPIKNQDVASLPFEAALAELEKIVDQLEKGAVGLEESIAIYERGEALKAHCARLLTSAEQRIEKITLGPDGRPTGTEPLDVE</sequence>
<comment type="subcellular location">
    <subcellularLocation>
        <location evidence="6">Cytoplasm</location>
    </subcellularLocation>
</comment>
<keyword evidence="3 6" id="KW-0540">Nuclease</keyword>
<dbReference type="InterPro" id="IPR037004">
    <property type="entry name" value="Exonuc_VII_ssu_sf"/>
</dbReference>
<dbReference type="Pfam" id="PF02609">
    <property type="entry name" value="Exonuc_VII_S"/>
    <property type="match status" value="1"/>
</dbReference>
<evidence type="ECO:0000256" key="2">
    <source>
        <dbReference type="ARBA" id="ARBA00022490"/>
    </source>
</evidence>
<comment type="subunit">
    <text evidence="6">Heterooligomer composed of large and small subunits.</text>
</comment>
<dbReference type="NCBIfam" id="NF002139">
    <property type="entry name" value="PRK00977.1-3"/>
    <property type="match status" value="1"/>
</dbReference>